<keyword evidence="3" id="KW-0804">Transcription</keyword>
<name>A0AAE5BSW5_9RHOB</name>
<feature type="domain" description="HTH gntR-type" evidence="4">
    <location>
        <begin position="4"/>
        <end position="70"/>
    </location>
</feature>
<dbReference type="InterPro" id="IPR011711">
    <property type="entry name" value="GntR_C"/>
</dbReference>
<dbReference type="SMART" id="SM00345">
    <property type="entry name" value="HTH_GNTR"/>
    <property type="match status" value="1"/>
</dbReference>
<evidence type="ECO:0000313" key="5">
    <source>
        <dbReference type="EMBL" id="NBZ88355.1"/>
    </source>
</evidence>
<dbReference type="Gene3D" id="1.10.10.10">
    <property type="entry name" value="Winged helix-like DNA-binding domain superfamily/Winged helix DNA-binding domain"/>
    <property type="match status" value="1"/>
</dbReference>
<dbReference type="SUPFAM" id="SSF48008">
    <property type="entry name" value="GntR ligand-binding domain-like"/>
    <property type="match status" value="1"/>
</dbReference>
<dbReference type="SUPFAM" id="SSF46785">
    <property type="entry name" value="Winged helix' DNA-binding domain"/>
    <property type="match status" value="1"/>
</dbReference>
<dbReference type="RefSeq" id="WP_168775169.1">
    <property type="nucleotide sequence ID" value="NZ_JAABNR010000010.1"/>
</dbReference>
<dbReference type="Pfam" id="PF00392">
    <property type="entry name" value="GntR"/>
    <property type="match status" value="1"/>
</dbReference>
<dbReference type="GO" id="GO:0003677">
    <property type="term" value="F:DNA binding"/>
    <property type="evidence" value="ECO:0007669"/>
    <property type="project" value="UniProtKB-KW"/>
</dbReference>
<dbReference type="SMART" id="SM00895">
    <property type="entry name" value="FCD"/>
    <property type="match status" value="1"/>
</dbReference>
<reference evidence="5" key="1">
    <citation type="submission" date="2020-01" db="EMBL/GenBank/DDBJ databases">
        <authorList>
            <person name="Chen W.-M."/>
        </authorList>
    </citation>
    <scope>NUCLEOTIDE SEQUENCE</scope>
    <source>
        <strain evidence="5">CYK-10</strain>
    </source>
</reference>
<dbReference type="InterPro" id="IPR000524">
    <property type="entry name" value="Tscrpt_reg_HTH_GntR"/>
</dbReference>
<evidence type="ECO:0000259" key="4">
    <source>
        <dbReference type="PROSITE" id="PS50949"/>
    </source>
</evidence>
<comment type="caution">
    <text evidence="5">The sequence shown here is derived from an EMBL/GenBank/DDBJ whole genome shotgun (WGS) entry which is preliminary data.</text>
</comment>
<dbReference type="PANTHER" id="PTHR43537">
    <property type="entry name" value="TRANSCRIPTIONAL REGULATOR, GNTR FAMILY"/>
    <property type="match status" value="1"/>
</dbReference>
<evidence type="ECO:0000256" key="3">
    <source>
        <dbReference type="ARBA" id="ARBA00023163"/>
    </source>
</evidence>
<dbReference type="Proteomes" id="UP001193501">
    <property type="component" value="Unassembled WGS sequence"/>
</dbReference>
<organism evidence="5 6">
    <name type="scientific">Stagnihabitans tardus</name>
    <dbReference type="NCBI Taxonomy" id="2699202"/>
    <lineage>
        <taxon>Bacteria</taxon>
        <taxon>Pseudomonadati</taxon>
        <taxon>Pseudomonadota</taxon>
        <taxon>Alphaproteobacteria</taxon>
        <taxon>Rhodobacterales</taxon>
        <taxon>Paracoccaceae</taxon>
        <taxon>Stagnihabitans</taxon>
    </lineage>
</organism>
<evidence type="ECO:0000256" key="1">
    <source>
        <dbReference type="ARBA" id="ARBA00023015"/>
    </source>
</evidence>
<evidence type="ECO:0000313" key="6">
    <source>
        <dbReference type="Proteomes" id="UP001193501"/>
    </source>
</evidence>
<keyword evidence="6" id="KW-1185">Reference proteome</keyword>
<proteinExistence type="predicted"/>
<dbReference type="PROSITE" id="PS50949">
    <property type="entry name" value="HTH_GNTR"/>
    <property type="match status" value="1"/>
</dbReference>
<dbReference type="PANTHER" id="PTHR43537:SF24">
    <property type="entry name" value="GLUCONATE OPERON TRANSCRIPTIONAL REPRESSOR"/>
    <property type="match status" value="1"/>
</dbReference>
<dbReference type="GO" id="GO:0003700">
    <property type="term" value="F:DNA-binding transcription factor activity"/>
    <property type="evidence" value="ECO:0007669"/>
    <property type="project" value="InterPro"/>
</dbReference>
<gene>
    <name evidence="5" type="ORF">GV832_12255</name>
</gene>
<dbReference type="AlphaFoldDB" id="A0AAE5BSW5"/>
<dbReference type="Gene3D" id="1.20.120.530">
    <property type="entry name" value="GntR ligand-binding domain-like"/>
    <property type="match status" value="1"/>
</dbReference>
<sequence length="210" mass="23102">MTRTNHRTRIRDEIRARLLTGQIGPSDRLIDHAIAAEMGVSRMPVREALMQLVSEGYLASTSRGFALPDLSPERIAQVFTLRKLLEPHAAGSAAQSLTPEALSALAGALKDLEEAPDTAAFHRASETFRTTWLAALPNHELRETIQRYSAQVQAVRLATMKDPAARRTIAQGLSALMTAFQARDALAAADLMTRFIHQAEDSHHSQTRTK</sequence>
<keyword evidence="1" id="KW-0805">Transcription regulation</keyword>
<dbReference type="InterPro" id="IPR036388">
    <property type="entry name" value="WH-like_DNA-bd_sf"/>
</dbReference>
<protein>
    <submittedName>
        <fullName evidence="5">FCD domain-containing protein</fullName>
    </submittedName>
</protein>
<evidence type="ECO:0000256" key="2">
    <source>
        <dbReference type="ARBA" id="ARBA00023125"/>
    </source>
</evidence>
<dbReference type="Pfam" id="PF07729">
    <property type="entry name" value="FCD"/>
    <property type="match status" value="1"/>
</dbReference>
<keyword evidence="2" id="KW-0238">DNA-binding</keyword>
<dbReference type="InterPro" id="IPR036390">
    <property type="entry name" value="WH_DNA-bd_sf"/>
</dbReference>
<dbReference type="InterPro" id="IPR008920">
    <property type="entry name" value="TF_FadR/GntR_C"/>
</dbReference>
<dbReference type="EMBL" id="JAABNR010000010">
    <property type="protein sequence ID" value="NBZ88355.1"/>
    <property type="molecule type" value="Genomic_DNA"/>
</dbReference>
<accession>A0AAE5BSW5</accession>